<evidence type="ECO:0008006" key="3">
    <source>
        <dbReference type="Google" id="ProtNLM"/>
    </source>
</evidence>
<dbReference type="SUPFAM" id="SSF48295">
    <property type="entry name" value="TrpR-like"/>
    <property type="match status" value="1"/>
</dbReference>
<organism evidence="1 2">
    <name type="scientific">Pelagimonas varians</name>
    <dbReference type="NCBI Taxonomy" id="696760"/>
    <lineage>
        <taxon>Bacteria</taxon>
        <taxon>Pseudomonadati</taxon>
        <taxon>Pseudomonadota</taxon>
        <taxon>Alphaproteobacteria</taxon>
        <taxon>Rhodobacterales</taxon>
        <taxon>Roseobacteraceae</taxon>
        <taxon>Pelagimonas</taxon>
    </lineage>
</organism>
<evidence type="ECO:0000313" key="2">
    <source>
        <dbReference type="Proteomes" id="UP000220836"/>
    </source>
</evidence>
<reference evidence="1 2" key="1">
    <citation type="submission" date="2017-05" db="EMBL/GenBank/DDBJ databases">
        <authorList>
            <person name="Song R."/>
            <person name="Chenine A.L."/>
            <person name="Ruprecht R.M."/>
        </authorList>
    </citation>
    <scope>NUCLEOTIDE SEQUENCE [LARGE SCALE GENOMIC DNA]</scope>
    <source>
        <strain evidence="1 2">CECT 8663</strain>
    </source>
</reference>
<dbReference type="InterPro" id="IPR010921">
    <property type="entry name" value="Trp_repressor/repl_initiator"/>
</dbReference>
<dbReference type="AlphaFoldDB" id="A0A238JQH5"/>
<proteinExistence type="predicted"/>
<protein>
    <recommendedName>
        <fullName evidence="3">Transposase</fullName>
    </recommendedName>
</protein>
<dbReference type="RefSeq" id="WP_141467911.1">
    <property type="nucleotide sequence ID" value="NZ_FXYH01000001.1"/>
</dbReference>
<accession>A0A238JQH5</accession>
<dbReference type="EMBL" id="FXYH01000001">
    <property type="protein sequence ID" value="SMX32427.1"/>
    <property type="molecule type" value="Genomic_DNA"/>
</dbReference>
<dbReference type="OrthoDB" id="9803878at2"/>
<evidence type="ECO:0000313" key="1">
    <source>
        <dbReference type="EMBL" id="SMX32427.1"/>
    </source>
</evidence>
<dbReference type="GO" id="GO:0043565">
    <property type="term" value="F:sequence-specific DNA binding"/>
    <property type="evidence" value="ECO:0007669"/>
    <property type="project" value="InterPro"/>
</dbReference>
<dbReference type="Proteomes" id="UP000220836">
    <property type="component" value="Unassembled WGS sequence"/>
</dbReference>
<name>A0A238JQH5_9RHOB</name>
<keyword evidence="2" id="KW-1185">Reference proteome</keyword>
<gene>
    <name evidence="1" type="ORF">PEV8663_00025</name>
</gene>
<sequence>MSKRKQHHPDFKAKVALEALKGEEQVSDLASRFGVHPTDPSVEADSA</sequence>